<reference evidence="2" key="1">
    <citation type="journal article" date="2019" name="bioRxiv">
        <title>The Genome of the Zebra Mussel, Dreissena polymorpha: A Resource for Invasive Species Research.</title>
        <authorList>
            <person name="McCartney M.A."/>
            <person name="Auch B."/>
            <person name="Kono T."/>
            <person name="Mallez S."/>
            <person name="Zhang Y."/>
            <person name="Obille A."/>
            <person name="Becker A."/>
            <person name="Abrahante J.E."/>
            <person name="Garbe J."/>
            <person name="Badalamenti J.P."/>
            <person name="Herman A."/>
            <person name="Mangelson H."/>
            <person name="Liachko I."/>
            <person name="Sullivan S."/>
            <person name="Sone E.D."/>
            <person name="Koren S."/>
            <person name="Silverstein K.A.T."/>
            <person name="Beckman K.B."/>
            <person name="Gohl D.M."/>
        </authorList>
    </citation>
    <scope>NUCLEOTIDE SEQUENCE</scope>
    <source>
        <strain evidence="2">Duluth1</strain>
        <tissue evidence="2">Whole animal</tissue>
    </source>
</reference>
<proteinExistence type="predicted"/>
<comment type="caution">
    <text evidence="2">The sequence shown here is derived from an EMBL/GenBank/DDBJ whole genome shotgun (WGS) entry which is preliminary data.</text>
</comment>
<protein>
    <recommendedName>
        <fullName evidence="4">EGF-like domain-containing protein</fullName>
    </recommendedName>
</protein>
<evidence type="ECO:0000313" key="3">
    <source>
        <dbReference type="Proteomes" id="UP000828390"/>
    </source>
</evidence>
<dbReference type="AlphaFoldDB" id="A0A9D4GMS1"/>
<evidence type="ECO:0000256" key="1">
    <source>
        <dbReference type="SAM" id="SignalP"/>
    </source>
</evidence>
<name>A0A9D4GMS1_DREPO</name>
<feature type="signal peptide" evidence="1">
    <location>
        <begin position="1"/>
        <end position="21"/>
    </location>
</feature>
<keyword evidence="1" id="KW-0732">Signal</keyword>
<dbReference type="Proteomes" id="UP000828390">
    <property type="component" value="Unassembled WGS sequence"/>
</dbReference>
<evidence type="ECO:0008006" key="4">
    <source>
        <dbReference type="Google" id="ProtNLM"/>
    </source>
</evidence>
<dbReference type="EMBL" id="JAIWYP010000005">
    <property type="protein sequence ID" value="KAH3820276.1"/>
    <property type="molecule type" value="Genomic_DNA"/>
</dbReference>
<gene>
    <name evidence="2" type="ORF">DPMN_122022</name>
</gene>
<accession>A0A9D4GMS1</accession>
<sequence length="172" mass="18034">MIPSVFFVVAVFFSGSNIVRCDVISLVSCNETTLCTTNVNSTVCYDGFCHTQAGRNCTMPTTTTATTVSSAATTTAPSISVATTTVAATSPAITVAPNTTATGPSGRRKRSADQQQCVPNASCELNEQTILMCRCNTGYSEDQGLCTKNVADYLRGAALSVTLVTTVMLYLI</sequence>
<evidence type="ECO:0000313" key="2">
    <source>
        <dbReference type="EMBL" id="KAH3820276.1"/>
    </source>
</evidence>
<reference evidence="2" key="2">
    <citation type="submission" date="2020-11" db="EMBL/GenBank/DDBJ databases">
        <authorList>
            <person name="McCartney M.A."/>
            <person name="Auch B."/>
            <person name="Kono T."/>
            <person name="Mallez S."/>
            <person name="Becker A."/>
            <person name="Gohl D.M."/>
            <person name="Silverstein K.A.T."/>
            <person name="Koren S."/>
            <person name="Bechman K.B."/>
            <person name="Herman A."/>
            <person name="Abrahante J.E."/>
            <person name="Garbe J."/>
        </authorList>
    </citation>
    <scope>NUCLEOTIDE SEQUENCE</scope>
    <source>
        <strain evidence="2">Duluth1</strain>
        <tissue evidence="2">Whole animal</tissue>
    </source>
</reference>
<feature type="chain" id="PRO_5038340163" description="EGF-like domain-containing protein" evidence="1">
    <location>
        <begin position="22"/>
        <end position="172"/>
    </location>
</feature>
<organism evidence="2 3">
    <name type="scientific">Dreissena polymorpha</name>
    <name type="common">Zebra mussel</name>
    <name type="synonym">Mytilus polymorpha</name>
    <dbReference type="NCBI Taxonomy" id="45954"/>
    <lineage>
        <taxon>Eukaryota</taxon>
        <taxon>Metazoa</taxon>
        <taxon>Spiralia</taxon>
        <taxon>Lophotrochozoa</taxon>
        <taxon>Mollusca</taxon>
        <taxon>Bivalvia</taxon>
        <taxon>Autobranchia</taxon>
        <taxon>Heteroconchia</taxon>
        <taxon>Euheterodonta</taxon>
        <taxon>Imparidentia</taxon>
        <taxon>Neoheterodontei</taxon>
        <taxon>Myida</taxon>
        <taxon>Dreissenoidea</taxon>
        <taxon>Dreissenidae</taxon>
        <taxon>Dreissena</taxon>
    </lineage>
</organism>
<keyword evidence="3" id="KW-1185">Reference proteome</keyword>